<protein>
    <submittedName>
        <fullName evidence="5">Uncharacterized protein</fullName>
    </submittedName>
</protein>
<evidence type="ECO:0000313" key="6">
    <source>
        <dbReference type="Proteomes" id="UP001485043"/>
    </source>
</evidence>
<dbReference type="GO" id="GO:0032040">
    <property type="term" value="C:small-subunit processome"/>
    <property type="evidence" value="ECO:0007669"/>
    <property type="project" value="InterPro"/>
</dbReference>
<comment type="caution">
    <text evidence="5">The sequence shown here is derived from an EMBL/GenBank/DDBJ whole genome shotgun (WGS) entry which is preliminary data.</text>
</comment>
<feature type="region of interest" description="Disordered" evidence="4">
    <location>
        <begin position="813"/>
        <end position="841"/>
    </location>
</feature>
<feature type="compositionally biased region" description="Low complexity" evidence="4">
    <location>
        <begin position="394"/>
        <end position="409"/>
    </location>
</feature>
<feature type="compositionally biased region" description="Basic and acidic residues" evidence="4">
    <location>
        <begin position="40"/>
        <end position="64"/>
    </location>
</feature>
<evidence type="ECO:0000256" key="2">
    <source>
        <dbReference type="ARBA" id="ARBA00022553"/>
    </source>
</evidence>
<dbReference type="AlphaFoldDB" id="A0AAW1SER0"/>
<feature type="region of interest" description="Disordered" evidence="4">
    <location>
        <begin position="564"/>
        <end position="650"/>
    </location>
</feature>
<gene>
    <name evidence="5" type="ORF">WJX84_006935</name>
</gene>
<keyword evidence="3" id="KW-0539">Nucleus</keyword>
<feature type="compositionally biased region" description="Basic residues" evidence="4">
    <location>
        <begin position="606"/>
        <end position="615"/>
    </location>
</feature>
<feature type="compositionally biased region" description="Basic residues" evidence="4">
    <location>
        <begin position="212"/>
        <end position="233"/>
    </location>
</feature>
<sequence>MIQAVQGEAPAQRPAKQQQRRESVATEAYPESEYNVPLDSHADGDARELDIRDMLRSLRPEQRSRLGPNRRRLEGLSKKGKAVAAPLPTVIRQRQERKAGYENRVEDIAKWQPIIKANREAPTLTFTTGQERIAKPTSVTSLAATFTPDNKMEAEIAALLEKAGALSSKQVEQGEEAAALKAMSADEAKERQHRLAKMRSLLLHHEAKSRRLKAIKSKSFHRQANRAAKRKELKQKAERVEGASSSSEDEGAAGSTSGSDGETGVEDRAVRQQARAKHRQRAVDARTRRAAASILDGSDDPEAEQKGLFSLPFMKRAMEKRKQEAQDEAQEVLRELDAEQGMQKQPSAAPSGRMSFGSAAPATTEPFSQALNSRGMDQGSDAEEDLDAKYERLQAAAAEAATTAPAQPTHADDVPGAALSELPGWGEEATDRDSPNSKNRKYVSAADPAGKRNAKKHRTSDLAASAAAAAAVVAEPAHPQLVTSGALSEDAPAERDMFSMDKVLARVTAAQRSRLFPDADALPSPNPLLRQKDAAGTSATIQQSPFIASAHFCGSRPEYAFQNGPQGMGYYREGSPTQPTSPTVQRNGSGPAPDGSGPNGSAAQGKQRRQGKRKGAGKDASGNLHGEDGMPSAVDAGESSGDEDGGLAGAMAPMKGAEMTQRELVAQAFAGDDVEADFQQMKDAEVAEEVPKMDEPSMLPGWGMWAGQQREPKWMRDARDKAMKEKAAALKGRKDAKLKAVVVSERWDKHAAKYGTAEVPFPFHSRAIYDQSMRQPIGKDYNPTSSYRDMTRPPVLKEAGSIIQPIQFSRSYAEQSMERGATSKRRKTALLSAGVPQKGRR</sequence>
<dbReference type="Proteomes" id="UP001485043">
    <property type="component" value="Unassembled WGS sequence"/>
</dbReference>
<keyword evidence="2" id="KW-0597">Phosphoprotein</keyword>
<reference evidence="5 6" key="1">
    <citation type="journal article" date="2024" name="Nat. Commun.">
        <title>Phylogenomics reveals the evolutionary origins of lichenization in chlorophyte algae.</title>
        <authorList>
            <person name="Puginier C."/>
            <person name="Libourel C."/>
            <person name="Otte J."/>
            <person name="Skaloud P."/>
            <person name="Haon M."/>
            <person name="Grisel S."/>
            <person name="Petersen M."/>
            <person name="Berrin J.G."/>
            <person name="Delaux P.M."/>
            <person name="Dal Grande F."/>
            <person name="Keller J."/>
        </authorList>
    </citation>
    <scope>NUCLEOTIDE SEQUENCE [LARGE SCALE GENOMIC DNA]</scope>
    <source>
        <strain evidence="5 6">SAG 2523</strain>
    </source>
</reference>
<dbReference type="Pfam" id="PF04615">
    <property type="entry name" value="Utp14"/>
    <property type="match status" value="1"/>
</dbReference>
<feature type="compositionally biased region" description="Polar residues" evidence="4">
    <location>
        <begin position="575"/>
        <end position="588"/>
    </location>
</feature>
<dbReference type="GO" id="GO:0006364">
    <property type="term" value="P:rRNA processing"/>
    <property type="evidence" value="ECO:0007669"/>
    <property type="project" value="InterPro"/>
</dbReference>
<feature type="region of interest" description="Disordered" evidence="4">
    <location>
        <begin position="1"/>
        <end position="79"/>
    </location>
</feature>
<name>A0AAW1SER0_9CHLO</name>
<evidence type="ECO:0000256" key="3">
    <source>
        <dbReference type="ARBA" id="ARBA00023242"/>
    </source>
</evidence>
<comment type="subcellular location">
    <subcellularLocation>
        <location evidence="1">Nucleus</location>
        <location evidence="1">Nucleolus</location>
    </subcellularLocation>
</comment>
<feature type="compositionally biased region" description="Basic and acidic residues" evidence="4">
    <location>
        <begin position="316"/>
        <end position="337"/>
    </location>
</feature>
<feature type="region of interest" description="Disordered" evidence="4">
    <location>
        <begin position="212"/>
        <end position="462"/>
    </location>
</feature>
<evidence type="ECO:0000256" key="1">
    <source>
        <dbReference type="ARBA" id="ARBA00004604"/>
    </source>
</evidence>
<keyword evidence="6" id="KW-1185">Reference proteome</keyword>
<evidence type="ECO:0000313" key="5">
    <source>
        <dbReference type="EMBL" id="KAK9843918.1"/>
    </source>
</evidence>
<dbReference type="EMBL" id="JALJOV010001658">
    <property type="protein sequence ID" value="KAK9843918.1"/>
    <property type="molecule type" value="Genomic_DNA"/>
</dbReference>
<accession>A0AAW1SER0</accession>
<dbReference type="PANTHER" id="PTHR14150:SF12">
    <property type="entry name" value="U3 SMALL NUCLEOLAR RNA-ASSOCIATED PROTEIN 14 HOMOLOG A"/>
    <property type="match status" value="1"/>
</dbReference>
<evidence type="ECO:0000256" key="4">
    <source>
        <dbReference type="SAM" id="MobiDB-lite"/>
    </source>
</evidence>
<dbReference type="PANTHER" id="PTHR14150">
    <property type="entry name" value="U3 SMALL NUCLEOLAR RNA-ASSOCIATED PROTEIN 14"/>
    <property type="match status" value="1"/>
</dbReference>
<feature type="compositionally biased region" description="Low complexity" evidence="4">
    <location>
        <begin position="242"/>
        <end position="262"/>
    </location>
</feature>
<feature type="region of interest" description="Disordered" evidence="4">
    <location>
        <begin position="517"/>
        <end position="537"/>
    </location>
</feature>
<proteinExistence type="predicted"/>
<organism evidence="5 6">
    <name type="scientific">Apatococcus fuscideae</name>
    <dbReference type="NCBI Taxonomy" id="2026836"/>
    <lineage>
        <taxon>Eukaryota</taxon>
        <taxon>Viridiplantae</taxon>
        <taxon>Chlorophyta</taxon>
        <taxon>core chlorophytes</taxon>
        <taxon>Trebouxiophyceae</taxon>
        <taxon>Chlorellales</taxon>
        <taxon>Chlorellaceae</taxon>
        <taxon>Apatococcus</taxon>
    </lineage>
</organism>
<dbReference type="InterPro" id="IPR006709">
    <property type="entry name" value="SSU_processome_Utp14"/>
</dbReference>